<reference evidence="2 3" key="1">
    <citation type="submission" date="2018-11" db="EMBL/GenBank/DDBJ databases">
        <title>Rufibacter latericius sp. nov., isolated from water in Baiyang Lake.</title>
        <authorList>
            <person name="Yang Y."/>
        </authorList>
    </citation>
    <scope>NUCLEOTIDE SEQUENCE [LARGE SCALE GENOMIC DNA]</scope>
    <source>
        <strain evidence="2 3">R-22-1c-1</strain>
    </source>
</reference>
<gene>
    <name evidence="2" type="ORF">EFB08_11395</name>
</gene>
<accession>A0A3M9MN37</accession>
<name>A0A3M9MN37_9BACT</name>
<evidence type="ECO:0000313" key="3">
    <source>
        <dbReference type="Proteomes" id="UP000272117"/>
    </source>
</evidence>
<evidence type="ECO:0000259" key="1">
    <source>
        <dbReference type="PROSITE" id="PS50943"/>
    </source>
</evidence>
<dbReference type="PROSITE" id="PS50943">
    <property type="entry name" value="HTH_CROC1"/>
    <property type="match status" value="1"/>
</dbReference>
<dbReference type="InterPro" id="IPR010982">
    <property type="entry name" value="Lambda_DNA-bd_dom_sf"/>
</dbReference>
<dbReference type="RefSeq" id="WP_123127098.1">
    <property type="nucleotide sequence ID" value="NZ_RJJD01000006.1"/>
</dbReference>
<feature type="domain" description="HTH cro/C1-type" evidence="1">
    <location>
        <begin position="6"/>
        <end position="60"/>
    </location>
</feature>
<dbReference type="InterPro" id="IPR001387">
    <property type="entry name" value="Cro/C1-type_HTH"/>
</dbReference>
<keyword evidence="3" id="KW-1185">Reference proteome</keyword>
<dbReference type="Proteomes" id="UP000272117">
    <property type="component" value="Unassembled WGS sequence"/>
</dbReference>
<protein>
    <submittedName>
        <fullName evidence="2">XRE family transcriptional regulator</fullName>
    </submittedName>
</protein>
<evidence type="ECO:0000313" key="2">
    <source>
        <dbReference type="EMBL" id="RNI26615.1"/>
    </source>
</evidence>
<dbReference type="SMART" id="SM00530">
    <property type="entry name" value="HTH_XRE"/>
    <property type="match status" value="1"/>
</dbReference>
<organism evidence="2 3">
    <name type="scientific">Rufibacter latericius</name>
    <dbReference type="NCBI Taxonomy" id="2487040"/>
    <lineage>
        <taxon>Bacteria</taxon>
        <taxon>Pseudomonadati</taxon>
        <taxon>Bacteroidota</taxon>
        <taxon>Cytophagia</taxon>
        <taxon>Cytophagales</taxon>
        <taxon>Hymenobacteraceae</taxon>
        <taxon>Rufibacter</taxon>
    </lineage>
</organism>
<dbReference type="SUPFAM" id="SSF47413">
    <property type="entry name" value="lambda repressor-like DNA-binding domains"/>
    <property type="match status" value="1"/>
</dbReference>
<sequence length="60" mass="6855">MTSSEVKALRTHHGLTQKQLAEAIGVKVTKISEWENGRYQSISPVYQKLLKEYFTSLDKS</sequence>
<dbReference type="CDD" id="cd00093">
    <property type="entry name" value="HTH_XRE"/>
    <property type="match status" value="1"/>
</dbReference>
<proteinExistence type="predicted"/>
<comment type="caution">
    <text evidence="2">The sequence shown here is derived from an EMBL/GenBank/DDBJ whole genome shotgun (WGS) entry which is preliminary data.</text>
</comment>
<dbReference type="AlphaFoldDB" id="A0A3M9MN37"/>
<dbReference type="OrthoDB" id="3831186at2"/>
<dbReference type="Gene3D" id="1.10.260.40">
    <property type="entry name" value="lambda repressor-like DNA-binding domains"/>
    <property type="match status" value="1"/>
</dbReference>
<dbReference type="EMBL" id="RJJD01000006">
    <property type="protein sequence ID" value="RNI26615.1"/>
    <property type="molecule type" value="Genomic_DNA"/>
</dbReference>
<dbReference type="Pfam" id="PF01381">
    <property type="entry name" value="HTH_3"/>
    <property type="match status" value="1"/>
</dbReference>
<dbReference type="GO" id="GO:0003677">
    <property type="term" value="F:DNA binding"/>
    <property type="evidence" value="ECO:0007669"/>
    <property type="project" value="InterPro"/>
</dbReference>